<organism evidence="2">
    <name type="scientific">bioreactor metagenome</name>
    <dbReference type="NCBI Taxonomy" id="1076179"/>
    <lineage>
        <taxon>unclassified sequences</taxon>
        <taxon>metagenomes</taxon>
        <taxon>ecological metagenomes</taxon>
    </lineage>
</organism>
<evidence type="ECO:0000256" key="1">
    <source>
        <dbReference type="SAM" id="Phobius"/>
    </source>
</evidence>
<keyword evidence="1" id="KW-1133">Transmembrane helix</keyword>
<reference evidence="2" key="1">
    <citation type="submission" date="2019-08" db="EMBL/GenBank/DDBJ databases">
        <authorList>
            <person name="Kucharzyk K."/>
            <person name="Murdoch R.W."/>
            <person name="Higgins S."/>
            <person name="Loffler F."/>
        </authorList>
    </citation>
    <scope>NUCLEOTIDE SEQUENCE</scope>
</reference>
<keyword evidence="1" id="KW-0812">Transmembrane</keyword>
<sequence length="127" mass="14381">MKKLIILLLVLITSISCINAVEYQEGQTYTQNDKQGSITFKITHITINEDGSKQYELEVINRTNSRVDNGINYVNNTATINKGKYHNNHDNTVKVPMRHTGTNWGVIIFFLLISALVLGHTLKTPKH</sequence>
<feature type="transmembrane region" description="Helical" evidence="1">
    <location>
        <begin position="104"/>
        <end position="122"/>
    </location>
</feature>
<dbReference type="EMBL" id="VSSQ01000016">
    <property type="protein sequence ID" value="MPL61856.1"/>
    <property type="molecule type" value="Genomic_DNA"/>
</dbReference>
<dbReference type="AlphaFoldDB" id="A0A644T4K5"/>
<gene>
    <name evidence="2" type="ORF">SDC9_07445</name>
</gene>
<accession>A0A644T4K5</accession>
<evidence type="ECO:0000313" key="2">
    <source>
        <dbReference type="EMBL" id="MPL61856.1"/>
    </source>
</evidence>
<keyword evidence="1" id="KW-0472">Membrane</keyword>
<proteinExistence type="predicted"/>
<protein>
    <submittedName>
        <fullName evidence="2">Uncharacterized protein</fullName>
    </submittedName>
</protein>
<dbReference type="PROSITE" id="PS51257">
    <property type="entry name" value="PROKAR_LIPOPROTEIN"/>
    <property type="match status" value="1"/>
</dbReference>
<comment type="caution">
    <text evidence="2">The sequence shown here is derived from an EMBL/GenBank/DDBJ whole genome shotgun (WGS) entry which is preliminary data.</text>
</comment>
<name>A0A644T4K5_9ZZZZ</name>